<keyword evidence="4 7" id="KW-0812">Transmembrane</keyword>
<evidence type="ECO:0000256" key="5">
    <source>
        <dbReference type="ARBA" id="ARBA00022989"/>
    </source>
</evidence>
<feature type="transmembrane region" description="Helical" evidence="7">
    <location>
        <begin position="150"/>
        <end position="169"/>
    </location>
</feature>
<accession>A0ABR7DEH8</accession>
<evidence type="ECO:0000259" key="8">
    <source>
        <dbReference type="Pfam" id="PF02308"/>
    </source>
</evidence>
<gene>
    <name evidence="9" type="ORF">H8S20_09985</name>
</gene>
<feature type="domain" description="MgtC/SapB/SrpB/YhiD N-terminal" evidence="8">
    <location>
        <begin position="16"/>
        <end position="139"/>
    </location>
</feature>
<dbReference type="Pfam" id="PF02308">
    <property type="entry name" value="MgtC"/>
    <property type="match status" value="1"/>
</dbReference>
<comment type="similarity">
    <text evidence="2">Belongs to the MgtC/SapB family.</text>
</comment>
<feature type="transmembrane region" description="Helical" evidence="7">
    <location>
        <begin position="41"/>
        <end position="59"/>
    </location>
</feature>
<evidence type="ECO:0000256" key="2">
    <source>
        <dbReference type="ARBA" id="ARBA00009298"/>
    </source>
</evidence>
<dbReference type="PANTHER" id="PTHR33778">
    <property type="entry name" value="PROTEIN MGTC"/>
    <property type="match status" value="1"/>
</dbReference>
<dbReference type="PANTHER" id="PTHR33778:SF1">
    <property type="entry name" value="MAGNESIUM TRANSPORTER YHID-RELATED"/>
    <property type="match status" value="1"/>
</dbReference>
<keyword evidence="6 7" id="KW-0472">Membrane</keyword>
<dbReference type="InterPro" id="IPR049177">
    <property type="entry name" value="MgtC_SapB_SrpB_YhiD_N"/>
</dbReference>
<keyword evidence="5 7" id="KW-1133">Transmembrane helix</keyword>
<dbReference type="InterPro" id="IPR003416">
    <property type="entry name" value="MgtC/SapB/SrpB/YhiD_fam"/>
</dbReference>
<feature type="transmembrane region" description="Helical" evidence="7">
    <location>
        <begin position="71"/>
        <end position="90"/>
    </location>
</feature>
<evidence type="ECO:0000256" key="4">
    <source>
        <dbReference type="ARBA" id="ARBA00022692"/>
    </source>
</evidence>
<dbReference type="PRINTS" id="PR01837">
    <property type="entry name" value="MGTCSAPBPROT"/>
</dbReference>
<feature type="transmembrane region" description="Helical" evidence="7">
    <location>
        <begin position="102"/>
        <end position="135"/>
    </location>
</feature>
<reference evidence="9 10" key="1">
    <citation type="submission" date="2020-08" db="EMBL/GenBank/DDBJ databases">
        <title>Genome public.</title>
        <authorList>
            <person name="Liu C."/>
            <person name="Sun Q."/>
        </authorList>
    </citation>
    <scope>NUCLEOTIDE SEQUENCE [LARGE SCALE GENOMIC DNA]</scope>
    <source>
        <strain evidence="9 10">NSJ-6</strain>
    </source>
</reference>
<keyword evidence="3" id="KW-1003">Cell membrane</keyword>
<dbReference type="EMBL" id="JACOOO010000016">
    <property type="protein sequence ID" value="MBC5629223.1"/>
    <property type="molecule type" value="Genomic_DNA"/>
</dbReference>
<comment type="caution">
    <text evidence="9">The sequence shown here is derived from an EMBL/GenBank/DDBJ whole genome shotgun (WGS) entry which is preliminary data.</text>
</comment>
<protein>
    <submittedName>
        <fullName evidence="9">MgtC/SapB family protein</fullName>
    </submittedName>
</protein>
<evidence type="ECO:0000256" key="1">
    <source>
        <dbReference type="ARBA" id="ARBA00004651"/>
    </source>
</evidence>
<evidence type="ECO:0000256" key="3">
    <source>
        <dbReference type="ARBA" id="ARBA00022475"/>
    </source>
</evidence>
<evidence type="ECO:0000256" key="7">
    <source>
        <dbReference type="SAM" id="Phobius"/>
    </source>
</evidence>
<evidence type="ECO:0000313" key="10">
    <source>
        <dbReference type="Proteomes" id="UP000596929"/>
    </source>
</evidence>
<feature type="transmembrane region" description="Helical" evidence="7">
    <location>
        <begin position="12"/>
        <end position="29"/>
    </location>
</feature>
<comment type="subcellular location">
    <subcellularLocation>
        <location evidence="1">Cell membrane</location>
        <topology evidence="1">Multi-pass membrane protein</topology>
    </subcellularLocation>
</comment>
<organism evidence="9 10">
    <name type="scientific">Clostridium hominis</name>
    <dbReference type="NCBI Taxonomy" id="2763036"/>
    <lineage>
        <taxon>Bacteria</taxon>
        <taxon>Bacillati</taxon>
        <taxon>Bacillota</taxon>
        <taxon>Clostridia</taxon>
        <taxon>Eubacteriales</taxon>
        <taxon>Clostridiaceae</taxon>
        <taxon>Clostridium</taxon>
    </lineage>
</organism>
<evidence type="ECO:0000256" key="6">
    <source>
        <dbReference type="ARBA" id="ARBA00023136"/>
    </source>
</evidence>
<dbReference type="Proteomes" id="UP000596929">
    <property type="component" value="Unassembled WGS sequence"/>
</dbReference>
<name>A0ABR7DEH8_9CLOT</name>
<proteinExistence type="inferred from homology"/>
<keyword evidence="10" id="KW-1185">Reference proteome</keyword>
<evidence type="ECO:0000313" key="9">
    <source>
        <dbReference type="EMBL" id="MBC5629223.1"/>
    </source>
</evidence>
<sequence length="225" mass="24471">MEKLYELNMISTFFRLLLALICGGILGVERGKKNRPAGFRTYMLVCVASAMVMITNQYISEMYSTGDPSRMGAQVISGIGFLGAGTIIVTGRNRVTGLTTAAGLWASACIGLTIGVGFYSGAIIGCIMIFVAMALLHGVDDRITSLAKEVIVYIEFASISNLSVFLEYVKYHNMKVIDLELIKSNELNEPIVGGIFTLKLLEKTEYIDIIELLGKSEGVCSIEEI</sequence>